<dbReference type="STRING" id="679937.Bcop_0649"/>
<name>F3ZSD0_9BACE</name>
<evidence type="ECO:0000313" key="3">
    <source>
        <dbReference type="Proteomes" id="UP000018439"/>
    </source>
</evidence>
<feature type="coiled-coil region" evidence="1">
    <location>
        <begin position="32"/>
        <end position="59"/>
    </location>
</feature>
<reference evidence="2 3" key="1">
    <citation type="journal article" date="2011" name="Stand. Genomic Sci.">
        <title>Non-contiguous finished genome sequence of Bacteroides coprosuis type strain (PC139).</title>
        <authorList>
            <person name="Land M."/>
            <person name="Held B."/>
            <person name="Gronow S."/>
            <person name="Abt B."/>
            <person name="Lucas S."/>
            <person name="Del Rio T.G."/>
            <person name="Nolan M."/>
            <person name="Tice H."/>
            <person name="Cheng J.F."/>
            <person name="Pitluck S."/>
            <person name="Liolios K."/>
            <person name="Pagani I."/>
            <person name="Ivanova N."/>
            <person name="Mavromatis K."/>
            <person name="Mikhailova N."/>
            <person name="Pati A."/>
            <person name="Tapia R."/>
            <person name="Han C."/>
            <person name="Goodwin L."/>
            <person name="Chen A."/>
            <person name="Palaniappan K."/>
            <person name="Hauser L."/>
            <person name="Brambilla E.M."/>
            <person name="Rohde M."/>
            <person name="Goker M."/>
            <person name="Detter J.C."/>
            <person name="Woyke T."/>
            <person name="Bristow J."/>
            <person name="Eisen J.A."/>
            <person name="Markowitz V."/>
            <person name="Hugenholtz P."/>
            <person name="Kyrpides N.C."/>
            <person name="Klenk H.P."/>
            <person name="Lapidus A."/>
        </authorList>
    </citation>
    <scope>NUCLEOTIDE SEQUENCE</scope>
    <source>
        <strain evidence="2 3">DSM 18011</strain>
    </source>
</reference>
<evidence type="ECO:0000256" key="1">
    <source>
        <dbReference type="SAM" id="Coils"/>
    </source>
</evidence>
<evidence type="ECO:0000313" key="2">
    <source>
        <dbReference type="EMBL" id="EGJ70867.1"/>
    </source>
</evidence>
<keyword evidence="3" id="KW-1185">Reference proteome</keyword>
<sequence>MKKLLTDIELDFYELKCLLEYLDKNPEDSNLFKVAERSLNNLSERMGELKKEFAHYKAVESLQKETPVVIDRVDEKPFVKKKEDLTTSESINCEEIQKDSDVVKQEEILQGKVMTPESGSMYRALSLNDVFRYSRELFDGDSNKLKEVVAEMENLGSYEQAVGYLSTVVSCSIEDYAFQDMDDFLQRYYKI</sequence>
<gene>
    <name evidence="2" type="ORF">Bcop_0649</name>
</gene>
<protein>
    <submittedName>
        <fullName evidence="2">Uncharacterized protein</fullName>
    </submittedName>
</protein>
<keyword evidence="1" id="KW-0175">Coiled coil</keyword>
<organism evidence="2 3">
    <name type="scientific">Bacteroides coprosuis DSM 18011</name>
    <dbReference type="NCBI Taxonomy" id="679937"/>
    <lineage>
        <taxon>Bacteria</taxon>
        <taxon>Pseudomonadati</taxon>
        <taxon>Bacteroidota</taxon>
        <taxon>Bacteroidia</taxon>
        <taxon>Bacteroidales</taxon>
        <taxon>Bacteroidaceae</taxon>
        <taxon>Bacteroides</taxon>
    </lineage>
</organism>
<dbReference type="eggNOG" id="ENOG5033EGP">
    <property type="taxonomic scope" value="Bacteria"/>
</dbReference>
<accession>F3ZSD0</accession>
<dbReference type="AlphaFoldDB" id="F3ZSD0"/>
<dbReference type="HOGENOM" id="CLU_086904_0_0_10"/>
<dbReference type="OrthoDB" id="1100725at2"/>
<proteinExistence type="predicted"/>
<dbReference type="Proteomes" id="UP000018439">
    <property type="component" value="Chromosome"/>
</dbReference>
<dbReference type="EMBL" id="CM001167">
    <property type="protein sequence ID" value="EGJ70867.1"/>
    <property type="molecule type" value="Genomic_DNA"/>
</dbReference>